<keyword evidence="2" id="KW-0238">DNA-binding</keyword>
<dbReference type="EMBL" id="CP014945">
    <property type="protein sequence ID" value="AMT97348.1"/>
    <property type="molecule type" value="Genomic_DNA"/>
</dbReference>
<dbReference type="Gene3D" id="3.30.450.40">
    <property type="match status" value="1"/>
</dbReference>
<dbReference type="Gene3D" id="1.10.10.10">
    <property type="entry name" value="Winged helix-like DNA-binding domain superfamily/Winged helix DNA-binding domain"/>
    <property type="match status" value="1"/>
</dbReference>
<dbReference type="SUPFAM" id="SSF55781">
    <property type="entry name" value="GAF domain-like"/>
    <property type="match status" value="1"/>
</dbReference>
<evidence type="ECO:0000259" key="6">
    <source>
        <dbReference type="PROSITE" id="PS51077"/>
    </source>
</evidence>
<feature type="domain" description="IclR-ED" evidence="7">
    <location>
        <begin position="68"/>
        <end position="250"/>
    </location>
</feature>
<evidence type="ECO:0000256" key="3">
    <source>
        <dbReference type="ARBA" id="ARBA00023163"/>
    </source>
</evidence>
<protein>
    <recommendedName>
        <fullName evidence="4">HTH-type transcriptional repressor AllR</fullName>
    </recommendedName>
    <alternativeName>
        <fullName evidence="5">Negative regulator of allantoin and glyoxylate utilization operons</fullName>
    </alternativeName>
</protein>
<dbReference type="SMART" id="SM00346">
    <property type="entry name" value="HTH_ICLR"/>
    <property type="match status" value="1"/>
</dbReference>
<dbReference type="PROSITE" id="PS51077">
    <property type="entry name" value="HTH_ICLR"/>
    <property type="match status" value="1"/>
</dbReference>
<name>A0ABN4N303_9GAMM</name>
<evidence type="ECO:0000259" key="7">
    <source>
        <dbReference type="PROSITE" id="PS51078"/>
    </source>
</evidence>
<dbReference type="SUPFAM" id="SSF46785">
    <property type="entry name" value="Winged helix' DNA-binding domain"/>
    <property type="match status" value="1"/>
</dbReference>
<evidence type="ECO:0000313" key="9">
    <source>
        <dbReference type="Proteomes" id="UP000076104"/>
    </source>
</evidence>
<feature type="domain" description="HTH iclR-type" evidence="6">
    <location>
        <begin position="6"/>
        <end position="67"/>
    </location>
</feature>
<dbReference type="InterPro" id="IPR050707">
    <property type="entry name" value="HTH_MetabolicPath_Reg"/>
</dbReference>
<keyword evidence="1" id="KW-0805">Transcription regulation</keyword>
<dbReference type="PANTHER" id="PTHR30136">
    <property type="entry name" value="HELIX-TURN-HELIX TRANSCRIPTIONAL REGULATOR, ICLR FAMILY"/>
    <property type="match status" value="1"/>
</dbReference>
<dbReference type="PROSITE" id="PS51078">
    <property type="entry name" value="ICLR_ED"/>
    <property type="match status" value="1"/>
</dbReference>
<dbReference type="InterPro" id="IPR036388">
    <property type="entry name" value="WH-like_DNA-bd_sf"/>
</dbReference>
<evidence type="ECO:0000256" key="4">
    <source>
        <dbReference type="ARBA" id="ARBA00040379"/>
    </source>
</evidence>
<keyword evidence="3" id="KW-0804">Transcription</keyword>
<evidence type="ECO:0000256" key="2">
    <source>
        <dbReference type="ARBA" id="ARBA00023125"/>
    </source>
</evidence>
<evidence type="ECO:0000313" key="8">
    <source>
        <dbReference type="EMBL" id="AMT97348.1"/>
    </source>
</evidence>
<dbReference type="GeneID" id="33059224"/>
<dbReference type="Pfam" id="PF01614">
    <property type="entry name" value="IclR_C"/>
    <property type="match status" value="1"/>
</dbReference>
<proteinExistence type="predicted"/>
<dbReference type="RefSeq" id="WP_062844921.1">
    <property type="nucleotide sequence ID" value="NZ_CP014945.1"/>
</dbReference>
<evidence type="ECO:0000256" key="5">
    <source>
        <dbReference type="ARBA" id="ARBA00042627"/>
    </source>
</evidence>
<dbReference type="InterPro" id="IPR014757">
    <property type="entry name" value="Tscrpt_reg_IclR_C"/>
</dbReference>
<dbReference type="InterPro" id="IPR036390">
    <property type="entry name" value="WH_DNA-bd_sf"/>
</dbReference>
<dbReference type="Pfam" id="PF09339">
    <property type="entry name" value="HTH_IclR"/>
    <property type="match status" value="1"/>
</dbReference>
<dbReference type="Proteomes" id="UP000076104">
    <property type="component" value="Chromosome"/>
</dbReference>
<dbReference type="PANTHER" id="PTHR30136:SF24">
    <property type="entry name" value="HTH-TYPE TRANSCRIPTIONAL REPRESSOR ALLR"/>
    <property type="match status" value="1"/>
</dbReference>
<keyword evidence="9" id="KW-1185">Reference proteome</keyword>
<evidence type="ECO:0000256" key="1">
    <source>
        <dbReference type="ARBA" id="ARBA00023015"/>
    </source>
</evidence>
<accession>A0ABN4N303</accession>
<sequence>MSVTSVPALDKTFQILDLITDSLQPLTAAHISKELDLPRSSTHNILQSLLAKHVIYKDAENRFHLGSYLMYWAGKYEQQQGVIQLFKELIVQYPILLQHTVTLSKLDLGEVVFLACHEAPAPLGFTFRAGVRVPAVFSSTGKAMLSTLSMENIKSMYATGFPAPMTPRGVKNFTDLEAELADIQNSRISLDDGQLREGMYCLGTYIRNASGNVIAGMAVSFLQGEYEVKRAEVSAVLIELAKQMEQRLGFCSNEAK</sequence>
<dbReference type="InterPro" id="IPR005471">
    <property type="entry name" value="Tscrpt_reg_IclR_N"/>
</dbReference>
<gene>
    <name evidence="8" type="ORF">A3K91_1750</name>
</gene>
<dbReference type="InterPro" id="IPR029016">
    <property type="entry name" value="GAF-like_dom_sf"/>
</dbReference>
<reference evidence="8 9" key="1">
    <citation type="submission" date="2016-03" db="EMBL/GenBank/DDBJ databases">
        <title>Genome sequencing of Psychrobacter alimentarius PAMC 27889.</title>
        <authorList>
            <person name="Lee J."/>
            <person name="Kim O.-S."/>
        </authorList>
    </citation>
    <scope>NUCLEOTIDE SEQUENCE [LARGE SCALE GENOMIC DNA]</scope>
    <source>
        <strain evidence="8 9">PAMC 27889</strain>
    </source>
</reference>
<organism evidence="8 9">
    <name type="scientific">Psychrobacter alimentarius</name>
    <dbReference type="NCBI Taxonomy" id="261164"/>
    <lineage>
        <taxon>Bacteria</taxon>
        <taxon>Pseudomonadati</taxon>
        <taxon>Pseudomonadota</taxon>
        <taxon>Gammaproteobacteria</taxon>
        <taxon>Moraxellales</taxon>
        <taxon>Moraxellaceae</taxon>
        <taxon>Psychrobacter</taxon>
    </lineage>
</organism>